<evidence type="ECO:0000256" key="1">
    <source>
        <dbReference type="SAM" id="MobiDB-lite"/>
    </source>
</evidence>
<dbReference type="EMBL" id="MU004416">
    <property type="protein sequence ID" value="KAF2651830.1"/>
    <property type="molecule type" value="Genomic_DNA"/>
</dbReference>
<evidence type="ECO:0000313" key="3">
    <source>
        <dbReference type="EMBL" id="KAF2651830.1"/>
    </source>
</evidence>
<dbReference type="Proteomes" id="UP000799324">
    <property type="component" value="Unassembled WGS sequence"/>
</dbReference>
<proteinExistence type="predicted"/>
<name>A0A6A6SW98_9PLEO</name>
<sequence length="369" mass="41247">MADSACLQDTLPESRKDPSCVSKDPPGQKFERQSTVLLAWLRANVPEFQRLSDLRAEGWSNPQGDKFFQKQRHNADHANKKTSRFFFNMMKEIGREMHQATKAFAVLKSAVDNPKILDMCMAPGGFLETALGTDYRASAVAFSLPESNGGHKVLLRKSHKVVIKYLDVTMLASDVGETDIPTEHPLSQHMLPQQLDSAGTFDLVVCDGQILRNYDGPAIAANRQARRLTVSQLAIGLRHVKIGGTMVVLLHKVEALNTATLLHSFSKFSTVTLFKPTKHHAKRSSFYMVATDVHNDHPEAVLAMTSWKTQWRVATFGPDEEYDEGLQNWESDANTLIDEFGGQLVQMGREIWATQARALEKAPFIRNKA</sequence>
<organism evidence="3 4">
    <name type="scientific">Lophiostoma macrostomum CBS 122681</name>
    <dbReference type="NCBI Taxonomy" id="1314788"/>
    <lineage>
        <taxon>Eukaryota</taxon>
        <taxon>Fungi</taxon>
        <taxon>Dikarya</taxon>
        <taxon>Ascomycota</taxon>
        <taxon>Pezizomycotina</taxon>
        <taxon>Dothideomycetes</taxon>
        <taxon>Pleosporomycetidae</taxon>
        <taxon>Pleosporales</taxon>
        <taxon>Lophiostomataceae</taxon>
        <taxon>Lophiostoma</taxon>
    </lineage>
</organism>
<dbReference type="OrthoDB" id="417125at2759"/>
<protein>
    <recommendedName>
        <fullName evidence="2">Ribosomal RNA methyltransferase FtsJ domain-containing protein</fullName>
    </recommendedName>
</protein>
<feature type="domain" description="Ribosomal RNA methyltransferase FtsJ" evidence="2">
    <location>
        <begin position="98"/>
        <end position="291"/>
    </location>
</feature>
<gene>
    <name evidence="3" type="ORF">K491DRAFT_606134</name>
</gene>
<evidence type="ECO:0000313" key="4">
    <source>
        <dbReference type="Proteomes" id="UP000799324"/>
    </source>
</evidence>
<feature type="region of interest" description="Disordered" evidence="1">
    <location>
        <begin position="1"/>
        <end position="28"/>
    </location>
</feature>
<dbReference type="GO" id="GO:0032259">
    <property type="term" value="P:methylation"/>
    <property type="evidence" value="ECO:0007669"/>
    <property type="project" value="InterPro"/>
</dbReference>
<keyword evidence="4" id="KW-1185">Reference proteome</keyword>
<accession>A0A6A6SW98</accession>
<dbReference type="InterPro" id="IPR002877">
    <property type="entry name" value="RNA_MeTrfase_FtsJ_dom"/>
</dbReference>
<dbReference type="Pfam" id="PF01728">
    <property type="entry name" value="FtsJ"/>
    <property type="match status" value="1"/>
</dbReference>
<evidence type="ECO:0000259" key="2">
    <source>
        <dbReference type="Pfam" id="PF01728"/>
    </source>
</evidence>
<dbReference type="InterPro" id="IPR029063">
    <property type="entry name" value="SAM-dependent_MTases_sf"/>
</dbReference>
<reference evidence="3" key="1">
    <citation type="journal article" date="2020" name="Stud. Mycol.">
        <title>101 Dothideomycetes genomes: a test case for predicting lifestyles and emergence of pathogens.</title>
        <authorList>
            <person name="Haridas S."/>
            <person name="Albert R."/>
            <person name="Binder M."/>
            <person name="Bloem J."/>
            <person name="Labutti K."/>
            <person name="Salamov A."/>
            <person name="Andreopoulos B."/>
            <person name="Baker S."/>
            <person name="Barry K."/>
            <person name="Bills G."/>
            <person name="Bluhm B."/>
            <person name="Cannon C."/>
            <person name="Castanera R."/>
            <person name="Culley D."/>
            <person name="Daum C."/>
            <person name="Ezra D."/>
            <person name="Gonzalez J."/>
            <person name="Henrissat B."/>
            <person name="Kuo A."/>
            <person name="Liang C."/>
            <person name="Lipzen A."/>
            <person name="Lutzoni F."/>
            <person name="Magnuson J."/>
            <person name="Mondo S."/>
            <person name="Nolan M."/>
            <person name="Ohm R."/>
            <person name="Pangilinan J."/>
            <person name="Park H.-J."/>
            <person name="Ramirez L."/>
            <person name="Alfaro M."/>
            <person name="Sun H."/>
            <person name="Tritt A."/>
            <person name="Yoshinaga Y."/>
            <person name="Zwiers L.-H."/>
            <person name="Turgeon B."/>
            <person name="Goodwin S."/>
            <person name="Spatafora J."/>
            <person name="Crous P."/>
            <person name="Grigoriev I."/>
        </authorList>
    </citation>
    <scope>NUCLEOTIDE SEQUENCE</scope>
    <source>
        <strain evidence="3">CBS 122681</strain>
    </source>
</reference>
<dbReference type="Gene3D" id="3.40.50.150">
    <property type="entry name" value="Vaccinia Virus protein VP39"/>
    <property type="match status" value="1"/>
</dbReference>
<dbReference type="GO" id="GO:0008168">
    <property type="term" value="F:methyltransferase activity"/>
    <property type="evidence" value="ECO:0007669"/>
    <property type="project" value="InterPro"/>
</dbReference>
<dbReference type="SUPFAM" id="SSF53335">
    <property type="entry name" value="S-adenosyl-L-methionine-dependent methyltransferases"/>
    <property type="match status" value="1"/>
</dbReference>
<dbReference type="AlphaFoldDB" id="A0A6A6SW98"/>